<dbReference type="GO" id="GO:0016706">
    <property type="term" value="F:2-oxoglutarate-dependent dioxygenase activity"/>
    <property type="evidence" value="ECO:0007669"/>
    <property type="project" value="UniProtKB-ARBA"/>
</dbReference>
<proteinExistence type="predicted"/>
<sequence length="297" mass="31989">MNNFSPCPSDADAAALARTGYVVLRGVAQPTAVAEIEADLSDRFEATPFCEGGFYGARTKRFGRLLIRSPRMAELVMNPAVLALAQDALGPWCDRIQLNLTQAIEIHPGALAQFPHRDQDMWRGAVGEIEYLVNVMWPLTRFTCDNGATKIWPDSHGADALSAETGAEPVVAEADPGDAIVFLGSTLHGAGANASAGVRRGIIVSYCLGWLKPYENQWLAYPPEIARDFAPELAAMVGYAQHRPNLGNFEGQCPSVLFGGYPDEPLAAIDTLRPDQSAMLAEFVATQTARADGERGQ</sequence>
<gene>
    <name evidence="2" type="ORF">CVO77_16840</name>
</gene>
<keyword evidence="3" id="KW-1185">Reference proteome</keyword>
<dbReference type="InterPro" id="IPR008775">
    <property type="entry name" value="Phytyl_CoA_dOase-like"/>
</dbReference>
<dbReference type="RefSeq" id="WP_106000040.1">
    <property type="nucleotide sequence ID" value="NZ_CM009578.1"/>
</dbReference>
<accession>A0A2S8B2N7</accession>
<dbReference type="PANTHER" id="PTHR20883">
    <property type="entry name" value="PHYTANOYL-COA DIOXYGENASE DOMAIN CONTAINING 1"/>
    <property type="match status" value="1"/>
</dbReference>
<dbReference type="PANTHER" id="PTHR20883:SF48">
    <property type="entry name" value="ECTOINE DIOXYGENASE"/>
    <property type="match status" value="1"/>
</dbReference>
<evidence type="ECO:0000313" key="2">
    <source>
        <dbReference type="EMBL" id="PQM26671.1"/>
    </source>
</evidence>
<dbReference type="Pfam" id="PF05721">
    <property type="entry name" value="PhyH"/>
    <property type="match status" value="1"/>
</dbReference>
<evidence type="ECO:0000256" key="1">
    <source>
        <dbReference type="ARBA" id="ARBA00001954"/>
    </source>
</evidence>
<name>A0A2S8B2N7_9SPHN</name>
<reference evidence="3" key="1">
    <citation type="submission" date="2017-11" db="EMBL/GenBank/DDBJ databases">
        <title>The complete genome sequence of Sphingopyxis pomeranensis sp. nov. strain WS5A3p.</title>
        <authorList>
            <person name="Kaminski M.A."/>
        </authorList>
    </citation>
    <scope>NUCLEOTIDE SEQUENCE [LARGE SCALE GENOMIC DNA]</scope>
    <source>
        <strain evidence="3">WS5A3p</strain>
    </source>
</reference>
<keyword evidence="2" id="KW-0223">Dioxygenase</keyword>
<keyword evidence="2" id="KW-0560">Oxidoreductase</keyword>
<comment type="cofactor">
    <cofactor evidence="1">
        <name>Fe(2+)</name>
        <dbReference type="ChEBI" id="CHEBI:29033"/>
    </cofactor>
</comment>
<dbReference type="SUPFAM" id="SSF51197">
    <property type="entry name" value="Clavaminate synthase-like"/>
    <property type="match status" value="1"/>
</dbReference>
<evidence type="ECO:0000313" key="3">
    <source>
        <dbReference type="Proteomes" id="UP000238954"/>
    </source>
</evidence>
<dbReference type="OrthoDB" id="9796766at2"/>
<dbReference type="EMBL" id="PHFW01000003">
    <property type="protein sequence ID" value="PQM26671.1"/>
    <property type="molecule type" value="Genomic_DNA"/>
</dbReference>
<organism evidence="2 3">
    <name type="scientific">Sphingopyxis lindanitolerans</name>
    <dbReference type="NCBI Taxonomy" id="2054227"/>
    <lineage>
        <taxon>Bacteria</taxon>
        <taxon>Pseudomonadati</taxon>
        <taxon>Pseudomonadota</taxon>
        <taxon>Alphaproteobacteria</taxon>
        <taxon>Sphingomonadales</taxon>
        <taxon>Sphingomonadaceae</taxon>
        <taxon>Sphingopyxis</taxon>
    </lineage>
</organism>
<protein>
    <submittedName>
        <fullName evidence="2">Phytanoyl-CoA dioxygenase</fullName>
    </submittedName>
</protein>
<dbReference type="Proteomes" id="UP000238954">
    <property type="component" value="Chromosome"/>
</dbReference>
<dbReference type="AlphaFoldDB" id="A0A2S8B2N7"/>
<dbReference type="GO" id="GO:0005506">
    <property type="term" value="F:iron ion binding"/>
    <property type="evidence" value="ECO:0007669"/>
    <property type="project" value="UniProtKB-ARBA"/>
</dbReference>
<dbReference type="Gene3D" id="2.60.120.620">
    <property type="entry name" value="q2cbj1_9rhob like domain"/>
    <property type="match status" value="1"/>
</dbReference>
<comment type="caution">
    <text evidence="2">The sequence shown here is derived from an EMBL/GenBank/DDBJ whole genome shotgun (WGS) entry which is preliminary data.</text>
</comment>